<keyword evidence="3" id="KW-1185">Reference proteome</keyword>
<name>A0A840YVR9_9SPHN</name>
<reference evidence="2 3" key="1">
    <citation type="submission" date="2020-08" db="EMBL/GenBank/DDBJ databases">
        <title>Genomic Encyclopedia of Type Strains, Phase IV (KMG-IV): sequencing the most valuable type-strain genomes for metagenomic binning, comparative biology and taxonomic classification.</title>
        <authorList>
            <person name="Goeker M."/>
        </authorList>
    </citation>
    <scope>NUCLEOTIDE SEQUENCE [LARGE SCALE GENOMIC DNA]</scope>
    <source>
        <strain evidence="2 3">DSM 27203</strain>
    </source>
</reference>
<sequence>MRGLLVLIGLAIIIFIILVSVGWINITQTRPAQAPAYQMETGTVDVGTVNKTISVPTISAHKPADNQAVTNQQ</sequence>
<evidence type="ECO:0000313" key="2">
    <source>
        <dbReference type="EMBL" id="MBB5717801.1"/>
    </source>
</evidence>
<proteinExistence type="predicted"/>
<comment type="caution">
    <text evidence="2">The sequence shown here is derived from an EMBL/GenBank/DDBJ whole genome shotgun (WGS) entry which is preliminary data.</text>
</comment>
<evidence type="ECO:0000313" key="3">
    <source>
        <dbReference type="Proteomes" id="UP000554342"/>
    </source>
</evidence>
<dbReference type="AlphaFoldDB" id="A0A840YVR9"/>
<keyword evidence="1" id="KW-1133">Transmembrane helix</keyword>
<protein>
    <submittedName>
        <fullName evidence="2">Uncharacterized protein</fullName>
    </submittedName>
</protein>
<gene>
    <name evidence="2" type="ORF">FHR23_000708</name>
</gene>
<organism evidence="2 3">
    <name type="scientific">Stakelama sediminis</name>
    <dbReference type="NCBI Taxonomy" id="463200"/>
    <lineage>
        <taxon>Bacteria</taxon>
        <taxon>Pseudomonadati</taxon>
        <taxon>Pseudomonadota</taxon>
        <taxon>Alphaproteobacteria</taxon>
        <taxon>Sphingomonadales</taxon>
        <taxon>Sphingomonadaceae</taxon>
        <taxon>Stakelama</taxon>
    </lineage>
</organism>
<dbReference type="RefSeq" id="WP_184001520.1">
    <property type="nucleotide sequence ID" value="NZ_BAABIF010000004.1"/>
</dbReference>
<keyword evidence="1" id="KW-0812">Transmembrane</keyword>
<dbReference type="EMBL" id="JACIJI010000001">
    <property type="protein sequence ID" value="MBB5717801.1"/>
    <property type="molecule type" value="Genomic_DNA"/>
</dbReference>
<keyword evidence="1" id="KW-0472">Membrane</keyword>
<feature type="transmembrane region" description="Helical" evidence="1">
    <location>
        <begin position="6"/>
        <end position="26"/>
    </location>
</feature>
<accession>A0A840YVR9</accession>
<dbReference type="Proteomes" id="UP000554342">
    <property type="component" value="Unassembled WGS sequence"/>
</dbReference>
<evidence type="ECO:0000256" key="1">
    <source>
        <dbReference type="SAM" id="Phobius"/>
    </source>
</evidence>